<dbReference type="Proteomes" id="UP000729402">
    <property type="component" value="Unassembled WGS sequence"/>
</dbReference>
<proteinExistence type="predicted"/>
<feature type="region of interest" description="Disordered" evidence="1">
    <location>
        <begin position="191"/>
        <end position="210"/>
    </location>
</feature>
<evidence type="ECO:0000313" key="2">
    <source>
        <dbReference type="EMBL" id="KAG8096667.1"/>
    </source>
</evidence>
<reference evidence="2" key="1">
    <citation type="journal article" date="2021" name="bioRxiv">
        <title>Whole Genome Assembly and Annotation of Northern Wild Rice, Zizania palustris L., Supports a Whole Genome Duplication in the Zizania Genus.</title>
        <authorList>
            <person name="Haas M."/>
            <person name="Kono T."/>
            <person name="Macchietto M."/>
            <person name="Millas R."/>
            <person name="McGilp L."/>
            <person name="Shao M."/>
            <person name="Duquette J."/>
            <person name="Hirsch C.N."/>
            <person name="Kimball J."/>
        </authorList>
    </citation>
    <scope>NUCLEOTIDE SEQUENCE</scope>
    <source>
        <tissue evidence="2">Fresh leaf tissue</tissue>
    </source>
</reference>
<gene>
    <name evidence="2" type="ORF">GUJ93_ZPchr0013g36584</name>
</gene>
<accession>A0A8J5X3J3</accession>
<organism evidence="2 3">
    <name type="scientific">Zizania palustris</name>
    <name type="common">Northern wild rice</name>
    <dbReference type="NCBI Taxonomy" id="103762"/>
    <lineage>
        <taxon>Eukaryota</taxon>
        <taxon>Viridiplantae</taxon>
        <taxon>Streptophyta</taxon>
        <taxon>Embryophyta</taxon>
        <taxon>Tracheophyta</taxon>
        <taxon>Spermatophyta</taxon>
        <taxon>Magnoliopsida</taxon>
        <taxon>Liliopsida</taxon>
        <taxon>Poales</taxon>
        <taxon>Poaceae</taxon>
        <taxon>BOP clade</taxon>
        <taxon>Oryzoideae</taxon>
        <taxon>Oryzeae</taxon>
        <taxon>Zizaniinae</taxon>
        <taxon>Zizania</taxon>
    </lineage>
</organism>
<sequence length="226" mass="23181">MASSSATRKAISSSVCLEDTSCREGSFVVDRGKKGGFPAGSARPGKGFGPPLVESALGGRGAGPLLASWRLSDFGEGLSKGCKAAGPLLVVSRAVDTAGAVLDHGDSHPSLLAGKEGGSVLQDVDGQKDKCGSRDVGGMDTAVTDAGLAEKLQVDEIAHLESEDLRTSETVKMIQCGEALSAISVQNTMVSGNSLGNKDDPDNVSGEDEGRLHITDSEEFRLSGVY</sequence>
<protein>
    <submittedName>
        <fullName evidence="2">Uncharacterized protein</fullName>
    </submittedName>
</protein>
<evidence type="ECO:0000256" key="1">
    <source>
        <dbReference type="SAM" id="MobiDB-lite"/>
    </source>
</evidence>
<keyword evidence="3" id="KW-1185">Reference proteome</keyword>
<evidence type="ECO:0000313" key="3">
    <source>
        <dbReference type="Proteomes" id="UP000729402"/>
    </source>
</evidence>
<name>A0A8J5X3J3_ZIZPA</name>
<reference evidence="2" key="2">
    <citation type="submission" date="2021-02" db="EMBL/GenBank/DDBJ databases">
        <authorList>
            <person name="Kimball J.A."/>
            <person name="Haas M.W."/>
            <person name="Macchietto M."/>
            <person name="Kono T."/>
            <person name="Duquette J."/>
            <person name="Shao M."/>
        </authorList>
    </citation>
    <scope>NUCLEOTIDE SEQUENCE</scope>
    <source>
        <tissue evidence="2">Fresh leaf tissue</tissue>
    </source>
</reference>
<dbReference type="EMBL" id="JAAALK010000079">
    <property type="protein sequence ID" value="KAG8096667.1"/>
    <property type="molecule type" value="Genomic_DNA"/>
</dbReference>
<comment type="caution">
    <text evidence="2">The sequence shown here is derived from an EMBL/GenBank/DDBJ whole genome shotgun (WGS) entry which is preliminary data.</text>
</comment>
<dbReference type="AlphaFoldDB" id="A0A8J5X3J3"/>